<feature type="transmembrane region" description="Helical" evidence="1">
    <location>
        <begin position="108"/>
        <end position="129"/>
    </location>
</feature>
<evidence type="ECO:0000313" key="3">
    <source>
        <dbReference type="EMBL" id="MTE27352.1"/>
    </source>
</evidence>
<dbReference type="SMART" id="SM00014">
    <property type="entry name" value="acidPPc"/>
    <property type="match status" value="1"/>
</dbReference>
<protein>
    <submittedName>
        <fullName evidence="3">Phosphatase PAP2 family protein</fullName>
    </submittedName>
</protein>
<evidence type="ECO:0000313" key="4">
    <source>
        <dbReference type="Proteomes" id="UP000447545"/>
    </source>
</evidence>
<dbReference type="InterPro" id="IPR000326">
    <property type="entry name" value="PAP2/HPO"/>
</dbReference>
<proteinExistence type="predicted"/>
<organism evidence="3 4">
    <name type="scientific">Winogradskyella ouciana</name>
    <dbReference type="NCBI Taxonomy" id="2608631"/>
    <lineage>
        <taxon>Bacteria</taxon>
        <taxon>Pseudomonadati</taxon>
        <taxon>Bacteroidota</taxon>
        <taxon>Flavobacteriia</taxon>
        <taxon>Flavobacteriales</taxon>
        <taxon>Flavobacteriaceae</taxon>
        <taxon>Winogradskyella</taxon>
    </lineage>
</organism>
<dbReference type="SUPFAM" id="SSF48317">
    <property type="entry name" value="Acid phosphatase/Vanadium-dependent haloperoxidase"/>
    <property type="match status" value="1"/>
</dbReference>
<dbReference type="Proteomes" id="UP000447545">
    <property type="component" value="Unassembled WGS sequence"/>
</dbReference>
<accession>A0A7K1GDG9</accession>
<name>A0A7K1GDG9_9FLAO</name>
<dbReference type="EMBL" id="WJYA01000006">
    <property type="protein sequence ID" value="MTE27352.1"/>
    <property type="molecule type" value="Genomic_DNA"/>
</dbReference>
<keyword evidence="1" id="KW-0812">Transmembrane</keyword>
<dbReference type="RefSeq" id="WP_155089376.1">
    <property type="nucleotide sequence ID" value="NZ_WJYA01000006.1"/>
</dbReference>
<feature type="domain" description="Phosphatidic acid phosphatase type 2/haloperoxidase" evidence="2">
    <location>
        <begin position="60"/>
        <end position="177"/>
    </location>
</feature>
<dbReference type="Pfam" id="PF01569">
    <property type="entry name" value="PAP2"/>
    <property type="match status" value="1"/>
</dbReference>
<dbReference type="PANTHER" id="PTHR14969:SF13">
    <property type="entry name" value="AT30094P"/>
    <property type="match status" value="1"/>
</dbReference>
<evidence type="ECO:0000259" key="2">
    <source>
        <dbReference type="SMART" id="SM00014"/>
    </source>
</evidence>
<dbReference type="AlphaFoldDB" id="A0A7K1GDG9"/>
<feature type="transmembrane region" description="Helical" evidence="1">
    <location>
        <begin position="162"/>
        <end position="179"/>
    </location>
</feature>
<gene>
    <name evidence="3" type="ORF">F1003_10470</name>
</gene>
<sequence>MLEQLVELDKELFLYLNGLGNTSWDGFWMAYTTKWNWIPLYAVLLILLYKRLGIKMVLVTLISVVLMVTFTDQVTNLFKDGVMRHRPCHQAEIKELMRIVREGCGGKYGYFSGHASNSMGLAILVGLMLRKKYKYLIYIVVVWAITMGYSRIYIGVHYPLDVLSGLIFGGLSGFAFYKLDKYLQSRFALKDPPDKVL</sequence>
<evidence type="ECO:0000256" key="1">
    <source>
        <dbReference type="SAM" id="Phobius"/>
    </source>
</evidence>
<dbReference type="CDD" id="cd03395">
    <property type="entry name" value="PAP2_like_4"/>
    <property type="match status" value="1"/>
</dbReference>
<comment type="caution">
    <text evidence="3">The sequence shown here is derived from an EMBL/GenBank/DDBJ whole genome shotgun (WGS) entry which is preliminary data.</text>
</comment>
<reference evidence="3 4" key="1">
    <citation type="submission" date="2019-11" db="EMBL/GenBank/DDBJ databases">
        <title>Winogradskyella ouciana sp. nov., isolated from the hadal seawater of the Mariana Trench.</title>
        <authorList>
            <person name="Liu R."/>
        </authorList>
    </citation>
    <scope>NUCLEOTIDE SEQUENCE [LARGE SCALE GENOMIC DNA]</scope>
    <source>
        <strain evidence="3 4">ZXX205</strain>
    </source>
</reference>
<feature type="transmembrane region" description="Helical" evidence="1">
    <location>
        <begin position="136"/>
        <end position="156"/>
    </location>
</feature>
<feature type="transmembrane region" description="Helical" evidence="1">
    <location>
        <begin position="28"/>
        <end position="49"/>
    </location>
</feature>
<dbReference type="PANTHER" id="PTHR14969">
    <property type="entry name" value="SPHINGOSINE-1-PHOSPHATE PHOSPHOHYDROLASE"/>
    <property type="match status" value="1"/>
</dbReference>
<dbReference type="InterPro" id="IPR036938">
    <property type="entry name" value="PAP2/HPO_sf"/>
</dbReference>
<keyword evidence="1" id="KW-0472">Membrane</keyword>
<feature type="transmembrane region" description="Helical" evidence="1">
    <location>
        <begin position="56"/>
        <end position="74"/>
    </location>
</feature>
<keyword evidence="4" id="KW-1185">Reference proteome</keyword>
<keyword evidence="1" id="KW-1133">Transmembrane helix</keyword>
<dbReference type="Gene3D" id="1.20.144.10">
    <property type="entry name" value="Phosphatidic acid phosphatase type 2/haloperoxidase"/>
    <property type="match status" value="1"/>
</dbReference>